<sequence length="96" mass="11195">MTILEWRCLKGGVNRYSLQNPLCDFNKRRRRFCHPRGLLDEDVGKHAKQITYPTTSVFSQAILKGEHIVQSSNNKFTYERFRGCTKPLTPPALTRR</sequence>
<name>A0A8X6UPN5_NEPPI</name>
<reference evidence="1" key="1">
    <citation type="submission" date="2020-08" db="EMBL/GenBank/DDBJ databases">
        <title>Multicomponent nature underlies the extraordinary mechanical properties of spider dragline silk.</title>
        <authorList>
            <person name="Kono N."/>
            <person name="Nakamura H."/>
            <person name="Mori M."/>
            <person name="Yoshida Y."/>
            <person name="Ohtoshi R."/>
            <person name="Malay A.D."/>
            <person name="Moran D.A.P."/>
            <person name="Tomita M."/>
            <person name="Numata K."/>
            <person name="Arakawa K."/>
        </authorList>
    </citation>
    <scope>NUCLEOTIDE SEQUENCE</scope>
</reference>
<comment type="caution">
    <text evidence="1">The sequence shown here is derived from an EMBL/GenBank/DDBJ whole genome shotgun (WGS) entry which is preliminary data.</text>
</comment>
<organism evidence="1 2">
    <name type="scientific">Nephila pilipes</name>
    <name type="common">Giant wood spider</name>
    <name type="synonym">Nephila maculata</name>
    <dbReference type="NCBI Taxonomy" id="299642"/>
    <lineage>
        <taxon>Eukaryota</taxon>
        <taxon>Metazoa</taxon>
        <taxon>Ecdysozoa</taxon>
        <taxon>Arthropoda</taxon>
        <taxon>Chelicerata</taxon>
        <taxon>Arachnida</taxon>
        <taxon>Araneae</taxon>
        <taxon>Araneomorphae</taxon>
        <taxon>Entelegynae</taxon>
        <taxon>Araneoidea</taxon>
        <taxon>Nephilidae</taxon>
        <taxon>Nephila</taxon>
    </lineage>
</organism>
<keyword evidence="2" id="KW-1185">Reference proteome</keyword>
<protein>
    <submittedName>
        <fullName evidence="1">Uncharacterized protein</fullName>
    </submittedName>
</protein>
<evidence type="ECO:0000313" key="1">
    <source>
        <dbReference type="EMBL" id="GFU35168.1"/>
    </source>
</evidence>
<evidence type="ECO:0000313" key="2">
    <source>
        <dbReference type="Proteomes" id="UP000887013"/>
    </source>
</evidence>
<proteinExistence type="predicted"/>
<dbReference type="EMBL" id="BMAW01083676">
    <property type="protein sequence ID" value="GFU35168.1"/>
    <property type="molecule type" value="Genomic_DNA"/>
</dbReference>
<dbReference type="AlphaFoldDB" id="A0A8X6UPN5"/>
<gene>
    <name evidence="1" type="ORF">NPIL_375191</name>
</gene>
<accession>A0A8X6UPN5</accession>
<dbReference type="Proteomes" id="UP000887013">
    <property type="component" value="Unassembled WGS sequence"/>
</dbReference>